<protein>
    <submittedName>
        <fullName evidence="1">Uncharacterized protein</fullName>
    </submittedName>
</protein>
<evidence type="ECO:0000313" key="2">
    <source>
        <dbReference type="Proteomes" id="UP000306192"/>
    </source>
</evidence>
<comment type="caution">
    <text evidence="1">The sequence shown here is derived from an EMBL/GenBank/DDBJ whole genome shotgun (WGS) entry which is preliminary data.</text>
</comment>
<evidence type="ECO:0000313" key="1">
    <source>
        <dbReference type="EMBL" id="TIH32255.1"/>
    </source>
</evidence>
<organism evidence="1 2">
    <name type="scientific">Subtercola vilae</name>
    <dbReference type="NCBI Taxonomy" id="2056433"/>
    <lineage>
        <taxon>Bacteria</taxon>
        <taxon>Bacillati</taxon>
        <taxon>Actinomycetota</taxon>
        <taxon>Actinomycetes</taxon>
        <taxon>Micrococcales</taxon>
        <taxon>Microbacteriaceae</taxon>
        <taxon>Subtercola</taxon>
    </lineage>
</organism>
<reference evidence="1 2" key="1">
    <citation type="journal article" date="2019" name="Microorganisms">
        <title>Systematic Affiliation and Genome Analysis of Subtercola vilae DB165(T) with Particular Emphasis on Cold Adaptation of an Isolate from a High-Altitude Cold Volcano Lake.</title>
        <authorList>
            <person name="Villalobos A.S."/>
            <person name="Wiese J."/>
            <person name="Imhoff J.F."/>
            <person name="Dorador C."/>
            <person name="Keller A."/>
            <person name="Hentschel U."/>
        </authorList>
    </citation>
    <scope>NUCLEOTIDE SEQUENCE [LARGE SCALE GENOMIC DNA]</scope>
    <source>
        <strain evidence="1 2">DB165</strain>
    </source>
</reference>
<name>A0A4T2BL64_9MICO</name>
<gene>
    <name evidence="1" type="ORF">D4765_15860</name>
</gene>
<dbReference type="AlphaFoldDB" id="A0A4T2BL64"/>
<proteinExistence type="predicted"/>
<dbReference type="EMBL" id="QYRT01000041">
    <property type="protein sequence ID" value="TIH32255.1"/>
    <property type="molecule type" value="Genomic_DNA"/>
</dbReference>
<keyword evidence="2" id="KW-1185">Reference proteome</keyword>
<accession>A0A4T2BL64</accession>
<dbReference type="Proteomes" id="UP000306192">
    <property type="component" value="Unassembled WGS sequence"/>
</dbReference>
<sequence>MPQAFMSLMEHEISVEAIFAVMAIGSAIAAVGENTITATWAMIATVAKRRPSSEFSTDPRKGLLHEYMTVSSDTASVADPDLL</sequence>